<comment type="caution">
    <text evidence="2">The sequence shown here is derived from an EMBL/GenBank/DDBJ whole genome shotgun (WGS) entry which is preliminary data.</text>
</comment>
<keyword evidence="3" id="KW-1185">Reference proteome</keyword>
<evidence type="ECO:0000256" key="1">
    <source>
        <dbReference type="SAM" id="SignalP"/>
    </source>
</evidence>
<sequence>MNIRLLSLIFLRLLQNHQFWPSPSPSSPSDQISHLTNLSSGQEWFSDHIQLHLPSLVSVVVSPVVNRRQDISI</sequence>
<name>A0A8T1ZI29_ARASU</name>
<accession>A0A8T1ZI29</accession>
<keyword evidence="1" id="KW-0732">Signal</keyword>
<protein>
    <recommendedName>
        <fullName evidence="4">Secreted protein</fullName>
    </recommendedName>
</protein>
<feature type="signal peptide" evidence="1">
    <location>
        <begin position="1"/>
        <end position="16"/>
    </location>
</feature>
<gene>
    <name evidence="2" type="ORF">ISN44_As11g037800</name>
</gene>
<reference evidence="2 3" key="1">
    <citation type="submission" date="2020-12" db="EMBL/GenBank/DDBJ databases">
        <title>Concerted genomic and epigenomic changes stabilize Arabidopsis allopolyploids.</title>
        <authorList>
            <person name="Chen Z."/>
        </authorList>
    </citation>
    <scope>NUCLEOTIDE SEQUENCE [LARGE SCALE GENOMIC DNA]</scope>
    <source>
        <strain evidence="2">As9502</strain>
        <tissue evidence="2">Leaf</tissue>
    </source>
</reference>
<organism evidence="2 3">
    <name type="scientific">Arabidopsis suecica</name>
    <name type="common">Swedish thale-cress</name>
    <name type="synonym">Cardaminopsis suecica</name>
    <dbReference type="NCBI Taxonomy" id="45249"/>
    <lineage>
        <taxon>Eukaryota</taxon>
        <taxon>Viridiplantae</taxon>
        <taxon>Streptophyta</taxon>
        <taxon>Embryophyta</taxon>
        <taxon>Tracheophyta</taxon>
        <taxon>Spermatophyta</taxon>
        <taxon>Magnoliopsida</taxon>
        <taxon>eudicotyledons</taxon>
        <taxon>Gunneridae</taxon>
        <taxon>Pentapetalae</taxon>
        <taxon>rosids</taxon>
        <taxon>malvids</taxon>
        <taxon>Brassicales</taxon>
        <taxon>Brassicaceae</taxon>
        <taxon>Camelineae</taxon>
        <taxon>Arabidopsis</taxon>
    </lineage>
</organism>
<dbReference type="Proteomes" id="UP000694251">
    <property type="component" value="Chromosome 11"/>
</dbReference>
<proteinExistence type="predicted"/>
<evidence type="ECO:0008006" key="4">
    <source>
        <dbReference type="Google" id="ProtNLM"/>
    </source>
</evidence>
<evidence type="ECO:0000313" key="2">
    <source>
        <dbReference type="EMBL" id="KAG7557838.1"/>
    </source>
</evidence>
<feature type="chain" id="PRO_5035946036" description="Secreted protein" evidence="1">
    <location>
        <begin position="17"/>
        <end position="73"/>
    </location>
</feature>
<evidence type="ECO:0000313" key="3">
    <source>
        <dbReference type="Proteomes" id="UP000694251"/>
    </source>
</evidence>
<dbReference type="AlphaFoldDB" id="A0A8T1ZI29"/>
<dbReference type="EMBL" id="JAEFBJ010000011">
    <property type="protein sequence ID" value="KAG7557838.1"/>
    <property type="molecule type" value="Genomic_DNA"/>
</dbReference>